<keyword evidence="5" id="KW-0418">Kinase</keyword>
<dbReference type="PROSITE" id="PS00889">
    <property type="entry name" value="CNMP_BINDING_2"/>
    <property type="match status" value="1"/>
</dbReference>
<dbReference type="Pfam" id="PF00512">
    <property type="entry name" value="HisKA"/>
    <property type="match status" value="1"/>
</dbReference>
<keyword evidence="3" id="KW-0597">Phosphoprotein</keyword>
<feature type="domain" description="Histidine kinase" evidence="9">
    <location>
        <begin position="188"/>
        <end position="405"/>
    </location>
</feature>
<dbReference type="InterPro" id="IPR050736">
    <property type="entry name" value="Sensor_HK_Regulatory"/>
</dbReference>
<keyword evidence="6" id="KW-0902">Two-component regulatory system</keyword>
<dbReference type="EC" id="2.7.13.3" evidence="2"/>
<evidence type="ECO:0000256" key="6">
    <source>
        <dbReference type="ARBA" id="ARBA00023012"/>
    </source>
</evidence>
<proteinExistence type="predicted"/>
<dbReference type="EMBL" id="CP013118">
    <property type="protein sequence ID" value="ALO16269.1"/>
    <property type="molecule type" value="Genomic_DNA"/>
</dbReference>
<feature type="domain" description="Cyclic nucleotide-binding" evidence="8">
    <location>
        <begin position="21"/>
        <end position="136"/>
    </location>
</feature>
<dbReference type="InterPro" id="IPR014710">
    <property type="entry name" value="RmlC-like_jellyroll"/>
</dbReference>
<dbReference type="PROSITE" id="PS50109">
    <property type="entry name" value="HIS_KIN"/>
    <property type="match status" value="1"/>
</dbReference>
<dbReference type="OrthoDB" id="9781208at2"/>
<keyword evidence="7" id="KW-0175">Coiled coil</keyword>
<keyword evidence="11" id="KW-1185">Reference proteome</keyword>
<evidence type="ECO:0000313" key="10">
    <source>
        <dbReference type="EMBL" id="ALO16269.1"/>
    </source>
</evidence>
<sequence>MIRKSAHALDDKVKFLRNVSLFIDAPAAILEKIARNLKHIKIEQGESIFHKGDRMRALYIVIKGSLQVHDGEYIFSNFDENDFFGEYSLIDEETRSASVTAIIPSELYELSYEAFSDALEGEPLLARSLLKGFVKRLRDNNILEERLTKRTLDIQKQKNEIIRERDELENQKKELVSLNNTKDKFFSIIGHDLKNPFSTVIGLSELLLDDFDSFEKERLKVFIEQIYKFSSNAYALLENLLQWARSQTGKLKLAKNLYNLKDVVEDNVELLNGNARQKNIKINYPEDSAYWHFDINMISTVMRNLISNAIKFTEENGNIDINYEERNQKLYVSISDTGVGIAKKDAQRLFKLDVNPSTIGTSDEKGTGLGLILCNEFISRHGGEIWVESEPGEGSIFKFYLPAGGE</sequence>
<evidence type="ECO:0000256" key="7">
    <source>
        <dbReference type="SAM" id="Coils"/>
    </source>
</evidence>
<dbReference type="RefSeq" id="WP_057953657.1">
    <property type="nucleotide sequence ID" value="NZ_CP013118.1"/>
</dbReference>
<dbReference type="Pfam" id="PF02518">
    <property type="entry name" value="HATPase_c"/>
    <property type="match status" value="1"/>
</dbReference>
<reference evidence="10 11" key="1">
    <citation type="submission" date="2015-11" db="EMBL/GenBank/DDBJ databases">
        <title>Description and complete genome sequence of a novel strain predominating in hypersaline microbial mats and representing a new family of the Bacteriodetes phylum.</title>
        <authorList>
            <person name="Spring S."/>
            <person name="Bunk B."/>
            <person name="Sproer C."/>
            <person name="Klenk H.-P."/>
        </authorList>
    </citation>
    <scope>NUCLEOTIDE SEQUENCE [LARGE SCALE GENOMIC DNA]</scope>
    <source>
        <strain evidence="10 11">L21-Spi-D4</strain>
    </source>
</reference>
<dbReference type="InterPro" id="IPR036097">
    <property type="entry name" value="HisK_dim/P_sf"/>
</dbReference>
<dbReference type="Gene3D" id="1.10.287.130">
    <property type="match status" value="1"/>
</dbReference>
<gene>
    <name evidence="10" type="primary">pleC_7</name>
    <name evidence="10" type="ORF">L21SP5_02646</name>
</gene>
<dbReference type="Gene3D" id="3.30.565.10">
    <property type="entry name" value="Histidine kinase-like ATPase, C-terminal domain"/>
    <property type="match status" value="1"/>
</dbReference>
<dbReference type="InterPro" id="IPR004358">
    <property type="entry name" value="Sig_transdc_His_kin-like_C"/>
</dbReference>
<dbReference type="KEGG" id="blq:L21SP5_02646"/>
<dbReference type="Gene3D" id="2.60.120.10">
    <property type="entry name" value="Jelly Rolls"/>
    <property type="match status" value="1"/>
</dbReference>
<feature type="coiled-coil region" evidence="7">
    <location>
        <begin position="151"/>
        <end position="181"/>
    </location>
</feature>
<comment type="catalytic activity">
    <reaction evidence="1">
        <text>ATP + protein L-histidine = ADP + protein N-phospho-L-histidine.</text>
        <dbReference type="EC" id="2.7.13.3"/>
    </reaction>
</comment>
<dbReference type="Proteomes" id="UP000064893">
    <property type="component" value="Chromosome"/>
</dbReference>
<dbReference type="InterPro" id="IPR018490">
    <property type="entry name" value="cNMP-bd_dom_sf"/>
</dbReference>
<dbReference type="PANTHER" id="PTHR43711">
    <property type="entry name" value="TWO-COMPONENT HISTIDINE KINASE"/>
    <property type="match status" value="1"/>
</dbReference>
<dbReference type="FunFam" id="3.30.565.10:FF:000006">
    <property type="entry name" value="Sensor histidine kinase WalK"/>
    <property type="match status" value="1"/>
</dbReference>
<evidence type="ECO:0000256" key="3">
    <source>
        <dbReference type="ARBA" id="ARBA00022553"/>
    </source>
</evidence>
<dbReference type="PRINTS" id="PR00344">
    <property type="entry name" value="BCTRLSENSOR"/>
</dbReference>
<dbReference type="STRING" id="1307839.L21SP5_02646"/>
<evidence type="ECO:0000259" key="9">
    <source>
        <dbReference type="PROSITE" id="PS50109"/>
    </source>
</evidence>
<dbReference type="InterPro" id="IPR003594">
    <property type="entry name" value="HATPase_dom"/>
</dbReference>
<evidence type="ECO:0000256" key="5">
    <source>
        <dbReference type="ARBA" id="ARBA00022777"/>
    </source>
</evidence>
<evidence type="ECO:0000256" key="4">
    <source>
        <dbReference type="ARBA" id="ARBA00022679"/>
    </source>
</evidence>
<evidence type="ECO:0000256" key="1">
    <source>
        <dbReference type="ARBA" id="ARBA00000085"/>
    </source>
</evidence>
<dbReference type="SUPFAM" id="SSF47384">
    <property type="entry name" value="Homodimeric domain of signal transducing histidine kinase"/>
    <property type="match status" value="1"/>
</dbReference>
<name>A0A0S2I1V2_9BACT</name>
<evidence type="ECO:0000313" key="11">
    <source>
        <dbReference type="Proteomes" id="UP000064893"/>
    </source>
</evidence>
<dbReference type="GO" id="GO:0000155">
    <property type="term" value="F:phosphorelay sensor kinase activity"/>
    <property type="evidence" value="ECO:0007669"/>
    <property type="project" value="InterPro"/>
</dbReference>
<dbReference type="PATRIC" id="fig|1307839.3.peg.2778"/>
<evidence type="ECO:0000259" key="8">
    <source>
        <dbReference type="PROSITE" id="PS50042"/>
    </source>
</evidence>
<keyword evidence="4 10" id="KW-0808">Transferase</keyword>
<organism evidence="10 11">
    <name type="scientific">Salinivirga cyanobacteriivorans</name>
    <dbReference type="NCBI Taxonomy" id="1307839"/>
    <lineage>
        <taxon>Bacteria</taxon>
        <taxon>Pseudomonadati</taxon>
        <taxon>Bacteroidota</taxon>
        <taxon>Bacteroidia</taxon>
        <taxon>Bacteroidales</taxon>
        <taxon>Salinivirgaceae</taxon>
        <taxon>Salinivirga</taxon>
    </lineage>
</organism>
<dbReference type="InterPro" id="IPR018488">
    <property type="entry name" value="cNMP-bd_CS"/>
</dbReference>
<dbReference type="InterPro" id="IPR005467">
    <property type="entry name" value="His_kinase_dom"/>
</dbReference>
<dbReference type="CDD" id="cd00038">
    <property type="entry name" value="CAP_ED"/>
    <property type="match status" value="1"/>
</dbReference>
<dbReference type="PROSITE" id="PS50042">
    <property type="entry name" value="CNMP_BINDING_3"/>
    <property type="match status" value="1"/>
</dbReference>
<dbReference type="InterPro" id="IPR003661">
    <property type="entry name" value="HisK_dim/P_dom"/>
</dbReference>
<dbReference type="SMART" id="SM00387">
    <property type="entry name" value="HATPase_c"/>
    <property type="match status" value="1"/>
</dbReference>
<protein>
    <recommendedName>
        <fullName evidence="2">histidine kinase</fullName>
        <ecNumber evidence="2">2.7.13.3</ecNumber>
    </recommendedName>
</protein>
<evidence type="ECO:0000256" key="2">
    <source>
        <dbReference type="ARBA" id="ARBA00012438"/>
    </source>
</evidence>
<dbReference type="PANTHER" id="PTHR43711:SF31">
    <property type="entry name" value="HISTIDINE KINASE"/>
    <property type="match status" value="1"/>
</dbReference>
<dbReference type="SMART" id="SM00388">
    <property type="entry name" value="HisKA"/>
    <property type="match status" value="1"/>
</dbReference>
<dbReference type="InterPro" id="IPR000595">
    <property type="entry name" value="cNMP-bd_dom"/>
</dbReference>
<dbReference type="InterPro" id="IPR036890">
    <property type="entry name" value="HATPase_C_sf"/>
</dbReference>
<accession>A0A0S2I1V2</accession>
<dbReference type="Pfam" id="PF00027">
    <property type="entry name" value="cNMP_binding"/>
    <property type="match status" value="1"/>
</dbReference>
<dbReference type="SMART" id="SM00100">
    <property type="entry name" value="cNMP"/>
    <property type="match status" value="1"/>
</dbReference>
<dbReference type="AlphaFoldDB" id="A0A0S2I1V2"/>
<dbReference type="SUPFAM" id="SSF55874">
    <property type="entry name" value="ATPase domain of HSP90 chaperone/DNA topoisomerase II/histidine kinase"/>
    <property type="match status" value="1"/>
</dbReference>
<dbReference type="CDD" id="cd00082">
    <property type="entry name" value="HisKA"/>
    <property type="match status" value="1"/>
</dbReference>
<dbReference type="SUPFAM" id="SSF51206">
    <property type="entry name" value="cAMP-binding domain-like"/>
    <property type="match status" value="1"/>
</dbReference>